<feature type="compositionally biased region" description="Polar residues" evidence="2">
    <location>
        <begin position="411"/>
        <end position="423"/>
    </location>
</feature>
<sequence>MVLPGAASRDLIQEVIRTALTALYEAASHQSERIAELELDVKQKANREDINAALSQKASSFDVSSRIKKLENLVAGKADEGDMDEQREGLEAALQATNSSFGSMLDSKADSYQIKSWLEQVDDRISAMEESQIRGDQLTGQKLTGLRADMDARLAHLRADVDARLAKEAAQIEFSCNAAMGEMVSAGIEQISATSAAAGEALRKVVEELKEQLVGDMSALKAETAQLNTRTLIKLNAAMEQSRSLKAWREQQNLRILEMQAALTGLDNRHKAAAARAEKALEAAARELRAEAAAAQKAESRRLEAMLQHSTSLLRQTSVLGLATARATIVNDIESLRGEMEELKAEALLSPAPSIAAASPMAFQAFQSRLQRAGYDLTRGPPDQARAAISSADSFLPAAGDLEAQVAAQDMPQQQGNLQASSAEDSEEPADTNSPHEQEATSSMMEEFQGKSSPDDSSTARVVTESRITPNGPASRPDQGSEGSATEADGQAVVPTYSQAMDRAQSSESCLSISEHAASLSTALSGVPIPAIECILGDATSAAADDTSAPLMSAGAGDSSAQAALNALVDQIIDREMREERESQGPSPKWPGLSEEDLLEPEAVLITADDSSGLLAPAILPVADELAVNPIGGDYLHAPEVLILTEEDGVLEPEILKSADEQTGSACLENGLLEPEMLVLTDEHAPGSPQEDGLPEADILTVSDSPVAEAFHEDNSAPRPVDARCAAPNAAPSMHESARSAAEQPPSVHSVGAAKDTLQRGDTSNTSQETNEAAPSAAAMDSSISSNLRRQHEELRQASSDPAADVRRRCDEALQLSGAAAQGPMPDGSERPKPVSRPLFPHAATNGSAQVQDQMSGRRITGLTSEAVQAAGTVSRGAGDTQQMRAAMLAIQLALTQQAASSSDLQRRMRILEGRTFHTNSPESPSGAQNIHHSHDRSPQAHLHHPAVESPSGASQASGAMQGADSAAWGMKGAGRMLQNMQGEYELEQQLPQHLLAIGRHMARMEAAMTKLHTKMELLHGFDGSSGKGQLQETARIQAAAAGEWEEGCWGGSRGT</sequence>
<organism evidence="3 4">
    <name type="scientific">Coccomyxa subellipsoidea (strain C-169)</name>
    <name type="common">Green microalga</name>
    <dbReference type="NCBI Taxonomy" id="574566"/>
    <lineage>
        <taxon>Eukaryota</taxon>
        <taxon>Viridiplantae</taxon>
        <taxon>Chlorophyta</taxon>
        <taxon>core chlorophytes</taxon>
        <taxon>Trebouxiophyceae</taxon>
        <taxon>Trebouxiophyceae incertae sedis</taxon>
        <taxon>Coccomyxaceae</taxon>
        <taxon>Coccomyxa</taxon>
        <taxon>Coccomyxa subellipsoidea</taxon>
    </lineage>
</organism>
<dbReference type="KEGG" id="csl:COCSUDRAFT_63321"/>
<gene>
    <name evidence="3" type="ORF">COCSUDRAFT_63321</name>
</gene>
<dbReference type="EMBL" id="AGSI01000007">
    <property type="protein sequence ID" value="EIE23798.1"/>
    <property type="molecule type" value="Genomic_DNA"/>
</dbReference>
<dbReference type="RefSeq" id="XP_005648342.1">
    <property type="nucleotide sequence ID" value="XM_005648285.1"/>
</dbReference>
<feature type="compositionally biased region" description="Polar residues" evidence="2">
    <location>
        <begin position="760"/>
        <end position="773"/>
    </location>
</feature>
<reference evidence="3 4" key="1">
    <citation type="journal article" date="2012" name="Genome Biol.">
        <title>The genome of the polar eukaryotic microalga coccomyxa subellipsoidea reveals traits of cold adaptation.</title>
        <authorList>
            <person name="Blanc G."/>
            <person name="Agarkova I."/>
            <person name="Grimwood J."/>
            <person name="Kuo A."/>
            <person name="Brueggeman A."/>
            <person name="Dunigan D."/>
            <person name="Gurnon J."/>
            <person name="Ladunga I."/>
            <person name="Lindquist E."/>
            <person name="Lucas S."/>
            <person name="Pangilinan J."/>
            <person name="Proschold T."/>
            <person name="Salamov A."/>
            <person name="Schmutz J."/>
            <person name="Weeks D."/>
            <person name="Yamada T."/>
            <person name="Claverie J.M."/>
            <person name="Grigoriev I."/>
            <person name="Van Etten J."/>
            <person name="Lomsadze A."/>
            <person name="Borodovsky M."/>
        </authorList>
    </citation>
    <scope>NUCLEOTIDE SEQUENCE [LARGE SCALE GENOMIC DNA]</scope>
    <source>
        <strain evidence="3 4">C-169</strain>
    </source>
</reference>
<feature type="coiled-coil region" evidence="1">
    <location>
        <begin position="271"/>
        <end position="301"/>
    </location>
</feature>
<feature type="compositionally biased region" description="Polar residues" evidence="2">
    <location>
        <begin position="917"/>
        <end position="931"/>
    </location>
</feature>
<feature type="region of interest" description="Disordered" evidence="2">
    <location>
        <begin position="410"/>
        <end position="490"/>
    </location>
</feature>
<name>I0YZH9_COCSC</name>
<comment type="caution">
    <text evidence="3">The sequence shown here is derived from an EMBL/GenBank/DDBJ whole genome shotgun (WGS) entry which is preliminary data.</text>
</comment>
<feature type="region of interest" description="Disordered" evidence="2">
    <location>
        <begin position="712"/>
        <end position="854"/>
    </location>
</feature>
<dbReference type="GeneID" id="17041790"/>
<feature type="region of interest" description="Disordered" evidence="2">
    <location>
        <begin position="916"/>
        <end position="966"/>
    </location>
</feature>
<feature type="compositionally biased region" description="Polar residues" evidence="2">
    <location>
        <begin position="845"/>
        <end position="854"/>
    </location>
</feature>
<keyword evidence="4" id="KW-1185">Reference proteome</keyword>
<evidence type="ECO:0000313" key="3">
    <source>
        <dbReference type="EMBL" id="EIE23798.1"/>
    </source>
</evidence>
<dbReference type="Proteomes" id="UP000007264">
    <property type="component" value="Unassembled WGS sequence"/>
</dbReference>
<keyword evidence="1" id="KW-0175">Coiled coil</keyword>
<dbReference type="AlphaFoldDB" id="I0YZH9"/>
<proteinExistence type="predicted"/>
<evidence type="ECO:0000256" key="2">
    <source>
        <dbReference type="SAM" id="MobiDB-lite"/>
    </source>
</evidence>
<evidence type="ECO:0000313" key="4">
    <source>
        <dbReference type="Proteomes" id="UP000007264"/>
    </source>
</evidence>
<accession>I0YZH9</accession>
<protein>
    <submittedName>
        <fullName evidence="3">Uncharacterized protein</fullName>
    </submittedName>
</protein>
<feature type="compositionally biased region" description="Low complexity" evidence="2">
    <location>
        <begin position="950"/>
        <end position="966"/>
    </location>
</feature>
<evidence type="ECO:0000256" key="1">
    <source>
        <dbReference type="SAM" id="Coils"/>
    </source>
</evidence>
<feature type="compositionally biased region" description="Polar residues" evidence="2">
    <location>
        <begin position="440"/>
        <end position="469"/>
    </location>
</feature>